<keyword evidence="1" id="KW-0032">Aminotransferase</keyword>
<evidence type="ECO:0000313" key="1">
    <source>
        <dbReference type="EMBL" id="UYP18505.1"/>
    </source>
</evidence>
<keyword evidence="2" id="KW-1185">Reference proteome</keyword>
<evidence type="ECO:0000313" key="2">
    <source>
        <dbReference type="Proteomes" id="UP001156484"/>
    </source>
</evidence>
<name>A0ACD4DEW6_9NOCA</name>
<accession>A0ACD4DEW6</accession>
<dbReference type="EMBL" id="CP107551">
    <property type="protein sequence ID" value="UYP18505.1"/>
    <property type="molecule type" value="Genomic_DNA"/>
</dbReference>
<protein>
    <submittedName>
        <fullName evidence="1">Aminotransferase class I/II-fold pyridoxal phosphate-dependent enzyme</fullName>
    </submittedName>
</protein>
<keyword evidence="1" id="KW-0808">Transferase</keyword>
<dbReference type="Proteomes" id="UP001156484">
    <property type="component" value="Chromosome"/>
</dbReference>
<sequence>MTSHERFTVERVDVPGFDDLDVDALSARAGAKWSRAVADGLTPAWVADMDFPVAPPIARALHERIERNDLGYPDWFHGTPLREEFSRRMRDRYGWEPDPDAVREQTDLIQALQVVLRLSTMRGDAVAIQTPNYPPFLASLRRMGLQQIDFPFVDHGEGWAPDFESFEPMVARRRPRVLVLVNPHNPTGRVHTREELERIADIAERYDMLVISDEIHAELTYPPHQHIPFASLGPEVEARTVTLTSASKAFNLAGLRCAVVHFGSKLLLKRRDAEPFDLYGAVSVPGVIATLAAWQECDDWQRDLLKVLDRNRRIVDSVLRERIPQARHHLPEGTYLTWVNAAPLGIGDPVTRVREQGRILVDGGLRFGSNATNCLRINFATSAQILDRILDGVTGALTA</sequence>
<proteinExistence type="predicted"/>
<organism evidence="1 2">
    <name type="scientific">Rhodococcus sacchari</name>
    <dbReference type="NCBI Taxonomy" id="2962047"/>
    <lineage>
        <taxon>Bacteria</taxon>
        <taxon>Bacillati</taxon>
        <taxon>Actinomycetota</taxon>
        <taxon>Actinomycetes</taxon>
        <taxon>Mycobacteriales</taxon>
        <taxon>Nocardiaceae</taxon>
        <taxon>Rhodococcus</taxon>
    </lineage>
</organism>
<reference evidence="1" key="1">
    <citation type="submission" date="2022-10" db="EMBL/GenBank/DDBJ databases">
        <title>Rhodococcus ferula Z13 complete genome.</title>
        <authorList>
            <person name="Long X."/>
            <person name="Zang M."/>
        </authorList>
    </citation>
    <scope>NUCLEOTIDE SEQUENCE</scope>
    <source>
        <strain evidence="1">Z13</strain>
    </source>
</reference>
<gene>
    <name evidence="1" type="ORF">OED52_17900</name>
</gene>